<dbReference type="PRINTS" id="PR01100">
    <property type="entry name" value="SHIKIMTKNASE"/>
</dbReference>
<dbReference type="SUPFAM" id="SSF52540">
    <property type="entry name" value="P-loop containing nucleoside triphosphate hydrolases"/>
    <property type="match status" value="1"/>
</dbReference>
<dbReference type="Gene3D" id="3.40.50.300">
    <property type="entry name" value="P-loop containing nucleotide triphosphate hydrolases"/>
    <property type="match status" value="1"/>
</dbReference>
<name>A0A4R7FEV9_9MICO</name>
<dbReference type="Pfam" id="PF13238">
    <property type="entry name" value="AAA_18"/>
    <property type="match status" value="1"/>
</dbReference>
<proteinExistence type="predicted"/>
<dbReference type="AlphaFoldDB" id="A0A4R7FEV9"/>
<dbReference type="Proteomes" id="UP000295344">
    <property type="component" value="Unassembled WGS sequence"/>
</dbReference>
<comment type="caution">
    <text evidence="1">The sequence shown here is derived from an EMBL/GenBank/DDBJ whole genome shotgun (WGS) entry which is preliminary data.</text>
</comment>
<accession>A0A4R7FEV9</accession>
<dbReference type="EMBL" id="SOAM01000003">
    <property type="protein sequence ID" value="TDS75903.1"/>
    <property type="molecule type" value="Genomic_DNA"/>
</dbReference>
<protein>
    <submittedName>
        <fullName evidence="1">Shikimate kinase</fullName>
    </submittedName>
</protein>
<reference evidence="1 2" key="1">
    <citation type="submission" date="2019-03" db="EMBL/GenBank/DDBJ databases">
        <title>Genomic Encyclopedia of Archaeal and Bacterial Type Strains, Phase II (KMG-II): from individual species to whole genera.</title>
        <authorList>
            <person name="Goeker M."/>
        </authorList>
    </citation>
    <scope>NUCLEOTIDE SEQUENCE [LARGE SCALE GENOMIC DNA]</scope>
    <source>
        <strain evidence="1 2">DSM 24782</strain>
    </source>
</reference>
<keyword evidence="1" id="KW-0418">Kinase</keyword>
<dbReference type="InterPro" id="IPR027417">
    <property type="entry name" value="P-loop_NTPase"/>
</dbReference>
<evidence type="ECO:0000313" key="2">
    <source>
        <dbReference type="Proteomes" id="UP000295344"/>
    </source>
</evidence>
<sequence length="151" mass="16330">MVAVLLTGMSGAGKSTALAALADRGVETVDTDVPGWIEVVHGEPLWREDRVRDLLDRPRDGPLVVSGTVANQGRFRDRFDAVVLLTAPLEVLLDRLEHRMTNLYGRTAAERAAVVRDTREVEPLLRAAATHVIDTTAEPETVVAALVAVLS</sequence>
<organism evidence="1 2">
    <name type="scientific">Amnibacterium kyonggiense</name>
    <dbReference type="NCBI Taxonomy" id="595671"/>
    <lineage>
        <taxon>Bacteria</taxon>
        <taxon>Bacillati</taxon>
        <taxon>Actinomycetota</taxon>
        <taxon>Actinomycetes</taxon>
        <taxon>Micrococcales</taxon>
        <taxon>Microbacteriaceae</taxon>
        <taxon>Amnibacterium</taxon>
    </lineage>
</organism>
<keyword evidence="1" id="KW-0808">Transferase</keyword>
<dbReference type="GO" id="GO:0016301">
    <property type="term" value="F:kinase activity"/>
    <property type="evidence" value="ECO:0007669"/>
    <property type="project" value="UniProtKB-KW"/>
</dbReference>
<keyword evidence="2" id="KW-1185">Reference proteome</keyword>
<gene>
    <name evidence="1" type="ORF">CLV52_3013</name>
</gene>
<dbReference type="RefSeq" id="WP_246018165.1">
    <property type="nucleotide sequence ID" value="NZ_BAAARP010000001.1"/>
</dbReference>
<evidence type="ECO:0000313" key="1">
    <source>
        <dbReference type="EMBL" id="TDS75903.1"/>
    </source>
</evidence>